<gene>
    <name evidence="2" type="ORF">ACN38_g4588</name>
</gene>
<name>A0A0M9WGY7_9EURO</name>
<proteinExistence type="predicted"/>
<keyword evidence="3" id="KW-1185">Reference proteome</keyword>
<keyword evidence="1" id="KW-0812">Transmembrane</keyword>
<sequence>MVNCWRRFECCLCCDCCSRLSLWFSRGGCERSVNGIPPLFFFFSSNLPQGSMTGFRSRLHMDESSFMRITPGFIHCMNLCIVLLLQFLH</sequence>
<evidence type="ECO:0000313" key="2">
    <source>
        <dbReference type="EMBL" id="KOS44499.1"/>
    </source>
</evidence>
<protein>
    <submittedName>
        <fullName evidence="2">Uncharacterized protein</fullName>
    </submittedName>
</protein>
<accession>A0A0M9WGY7</accession>
<dbReference type="AlphaFoldDB" id="A0A0M9WGY7"/>
<reference evidence="2 3" key="1">
    <citation type="submission" date="2015-08" db="EMBL/GenBank/DDBJ databases">
        <title>Genome sequencing of Penicillium nordicum.</title>
        <authorList>
            <person name="Nguyen H.D."/>
            <person name="Seifert K.A."/>
        </authorList>
    </citation>
    <scope>NUCLEOTIDE SEQUENCE [LARGE SCALE GENOMIC DNA]</scope>
    <source>
        <strain evidence="2 3">DAOMC 185683</strain>
    </source>
</reference>
<keyword evidence="1" id="KW-1133">Transmembrane helix</keyword>
<dbReference type="Proteomes" id="UP000037696">
    <property type="component" value="Unassembled WGS sequence"/>
</dbReference>
<evidence type="ECO:0000256" key="1">
    <source>
        <dbReference type="SAM" id="Phobius"/>
    </source>
</evidence>
<feature type="transmembrane region" description="Helical" evidence="1">
    <location>
        <begin position="66"/>
        <end position="88"/>
    </location>
</feature>
<comment type="caution">
    <text evidence="2">The sequence shown here is derived from an EMBL/GenBank/DDBJ whole genome shotgun (WGS) entry which is preliminary data.</text>
</comment>
<evidence type="ECO:0000313" key="3">
    <source>
        <dbReference type="Proteomes" id="UP000037696"/>
    </source>
</evidence>
<organism evidence="2 3">
    <name type="scientific">Penicillium nordicum</name>
    <dbReference type="NCBI Taxonomy" id="229535"/>
    <lineage>
        <taxon>Eukaryota</taxon>
        <taxon>Fungi</taxon>
        <taxon>Dikarya</taxon>
        <taxon>Ascomycota</taxon>
        <taxon>Pezizomycotina</taxon>
        <taxon>Eurotiomycetes</taxon>
        <taxon>Eurotiomycetidae</taxon>
        <taxon>Eurotiales</taxon>
        <taxon>Aspergillaceae</taxon>
        <taxon>Penicillium</taxon>
    </lineage>
</organism>
<dbReference type="EMBL" id="LHQQ01000060">
    <property type="protein sequence ID" value="KOS44499.1"/>
    <property type="molecule type" value="Genomic_DNA"/>
</dbReference>
<keyword evidence="1" id="KW-0472">Membrane</keyword>